<sequence>MQTQIFAHRGASRYAPENTMPAFRLALHMQAEGVETDVQLTRDQIPVLIHDENVKRTTDGSGFVQDYTFQELRSLDAGSWFSKEYEGTHIPSLEELLQWVAPRPLFLHLELKTDKISYKHIEKIVYDLLQKYNVMERTTLSSFNEDTLKNVKELNSSIDTAFLTSTKMRKMLSYLSSIPADGLHVKHTILNRKLASRCIKNQIPLRVYTVNRPAHLRKCYHLKCSGIFTDVPDIAWSIRKAVEES</sequence>
<dbReference type="PANTHER" id="PTHR46211">
    <property type="entry name" value="GLYCEROPHOSPHORYL DIESTER PHOSPHODIESTERASE"/>
    <property type="match status" value="1"/>
</dbReference>
<feature type="domain" description="GP-PDE" evidence="1">
    <location>
        <begin position="3"/>
        <end position="239"/>
    </location>
</feature>
<dbReference type="EMBL" id="FNOS01000002">
    <property type="protein sequence ID" value="SDX70538.1"/>
    <property type="molecule type" value="Genomic_DNA"/>
</dbReference>
<comment type="caution">
    <text evidence="2">The sequence shown here is derived from an EMBL/GenBank/DDBJ whole genome shotgun (WGS) entry which is preliminary data.</text>
</comment>
<dbReference type="InterPro" id="IPR017946">
    <property type="entry name" value="PLC-like_Pdiesterase_TIM-brl"/>
</dbReference>
<proteinExistence type="predicted"/>
<dbReference type="Pfam" id="PF03009">
    <property type="entry name" value="GDPD"/>
    <property type="match status" value="1"/>
</dbReference>
<reference evidence="2 3" key="1">
    <citation type="submission" date="2016-10" db="EMBL/GenBank/DDBJ databases">
        <authorList>
            <person name="Varghese N."/>
            <person name="Submissions S."/>
        </authorList>
    </citation>
    <scope>NUCLEOTIDE SEQUENCE [LARGE SCALE GENOMIC DNA]</scope>
    <source>
        <strain evidence="2 3">DSM 20748</strain>
    </source>
</reference>
<dbReference type="CDD" id="cd08563">
    <property type="entry name" value="GDPD_TtGDE_like"/>
    <property type="match status" value="1"/>
</dbReference>
<evidence type="ECO:0000313" key="3">
    <source>
        <dbReference type="Proteomes" id="UP000198647"/>
    </source>
</evidence>
<dbReference type="Gene3D" id="3.20.20.190">
    <property type="entry name" value="Phosphatidylinositol (PI) phosphodiesterase"/>
    <property type="match status" value="1"/>
</dbReference>
<dbReference type="Proteomes" id="UP000198647">
    <property type="component" value="Unassembled WGS sequence"/>
</dbReference>
<dbReference type="SUPFAM" id="SSF51695">
    <property type="entry name" value="PLC-like phosphodiesterases"/>
    <property type="match status" value="1"/>
</dbReference>
<accession>A0A1H3DWN9</accession>
<dbReference type="InterPro" id="IPR030395">
    <property type="entry name" value="GP_PDE_dom"/>
</dbReference>
<dbReference type="PANTHER" id="PTHR46211:SF1">
    <property type="entry name" value="GLYCEROPHOSPHODIESTER PHOSPHODIESTERASE, CYTOPLASMIC"/>
    <property type="match status" value="1"/>
</dbReference>
<gene>
    <name evidence="2" type="ORF">SAMN04488081_1129</name>
</gene>
<evidence type="ECO:0000259" key="1">
    <source>
        <dbReference type="PROSITE" id="PS51704"/>
    </source>
</evidence>
<dbReference type="RefSeq" id="WP_076570005.1">
    <property type="nucleotide sequence ID" value="NZ_FNOS01000002.1"/>
</dbReference>
<dbReference type="PROSITE" id="PS51704">
    <property type="entry name" value="GP_PDE"/>
    <property type="match status" value="1"/>
</dbReference>
<evidence type="ECO:0000313" key="2">
    <source>
        <dbReference type="EMBL" id="SDX70538.1"/>
    </source>
</evidence>
<protein>
    <submittedName>
        <fullName evidence="2">Glycerophosphoryl diester phosphodiesterase</fullName>
    </submittedName>
</protein>
<keyword evidence="3" id="KW-1185">Reference proteome</keyword>
<name>A0A1H3DWN9_9BACI</name>
<organism evidence="2 3">
    <name type="scientific">Salimicrobium album</name>
    <dbReference type="NCBI Taxonomy" id="50717"/>
    <lineage>
        <taxon>Bacteria</taxon>
        <taxon>Bacillati</taxon>
        <taxon>Bacillota</taxon>
        <taxon>Bacilli</taxon>
        <taxon>Bacillales</taxon>
        <taxon>Bacillaceae</taxon>
        <taxon>Salimicrobium</taxon>
    </lineage>
</organism>